<feature type="transmembrane region" description="Helical" evidence="6">
    <location>
        <begin position="169"/>
        <end position="187"/>
    </location>
</feature>
<keyword evidence="4 6" id="KW-0472">Membrane</keyword>
<sequence length="313" mass="32870">MAINVFSQTFQQIDQQLMVGLLSKVSAVISLISPLFATLFTIYLMLVTYSYMRDGMSPETVFSDLLKRIFAAGIVISCGLNYGFYSGHIIPIIQGIPNDLSMAISGGSVTTVAQIDALATIYVDAVIQMWEEASGIEGTIIALFLCTILTICTAPFFIVAAGYILLAKLFTLFLLVLAPIFIALALFPQTKSYTYLWVGQVVNFALLQVLFQITASVMMDIMNVQGFDPSTAGLTEVMSIALVSLLFTIVALKIPELASALGGGMSAGGGVASLVSMGSNIGRMMGGKGTKGGGGSNSGSNSGGAVKNESAGR</sequence>
<keyword evidence="3 6" id="KW-1133">Transmembrane helix</keyword>
<feature type="transmembrane region" description="Helical" evidence="6">
    <location>
        <begin position="140"/>
        <end position="162"/>
    </location>
</feature>
<evidence type="ECO:0000313" key="8">
    <source>
        <dbReference type="Proteomes" id="UP000501692"/>
    </source>
</evidence>
<dbReference type="InterPro" id="IPR007688">
    <property type="entry name" value="Conjugal_tfr_TrbL/VirB6"/>
</dbReference>
<dbReference type="Proteomes" id="UP000501692">
    <property type="component" value="Plasmid pA1254_2"/>
</dbReference>
<feature type="transmembrane region" description="Helical" evidence="6">
    <location>
        <begin position="69"/>
        <end position="93"/>
    </location>
</feature>
<reference evidence="7 8" key="1">
    <citation type="submission" date="2020-03" db="EMBL/GenBank/DDBJ databases">
        <authorList>
            <person name="Zhang L."/>
            <person name="Han X."/>
            <person name="Chen Y."/>
            <person name="Yu Y."/>
        </authorList>
    </citation>
    <scope>NUCLEOTIDE SEQUENCE [LARGE SCALE GENOMIC DNA]</scope>
    <source>
        <strain evidence="7 8">A1254</strain>
        <plasmid evidence="8">pa1254_2</plasmid>
    </source>
</reference>
<evidence type="ECO:0000313" key="7">
    <source>
        <dbReference type="EMBL" id="QIT20025.1"/>
    </source>
</evidence>
<dbReference type="EMBL" id="CP049808">
    <property type="protein sequence ID" value="QIT20025.1"/>
    <property type="molecule type" value="Genomic_DNA"/>
</dbReference>
<evidence type="ECO:0000256" key="6">
    <source>
        <dbReference type="SAM" id="Phobius"/>
    </source>
</evidence>
<name>A0A6H0G072_ACIPI</name>
<evidence type="ECO:0000256" key="1">
    <source>
        <dbReference type="ARBA" id="ARBA00004141"/>
    </source>
</evidence>
<dbReference type="RefSeq" id="WP_167564509.1">
    <property type="nucleotide sequence ID" value="NZ_CP049808.1"/>
</dbReference>
<feature type="region of interest" description="Disordered" evidence="5">
    <location>
        <begin position="286"/>
        <end position="313"/>
    </location>
</feature>
<feature type="transmembrane region" description="Helical" evidence="6">
    <location>
        <begin position="27"/>
        <end position="49"/>
    </location>
</feature>
<feature type="transmembrane region" description="Helical" evidence="6">
    <location>
        <begin position="193"/>
        <end position="211"/>
    </location>
</feature>
<comment type="subcellular location">
    <subcellularLocation>
        <location evidence="1">Membrane</location>
        <topology evidence="1">Multi-pass membrane protein</topology>
    </subcellularLocation>
</comment>
<feature type="transmembrane region" description="Helical" evidence="6">
    <location>
        <begin position="232"/>
        <end position="252"/>
    </location>
</feature>
<evidence type="ECO:0000256" key="4">
    <source>
        <dbReference type="ARBA" id="ARBA00023136"/>
    </source>
</evidence>
<keyword evidence="7" id="KW-0614">Plasmid</keyword>
<evidence type="ECO:0000256" key="2">
    <source>
        <dbReference type="ARBA" id="ARBA00022692"/>
    </source>
</evidence>
<dbReference type="Pfam" id="PF04610">
    <property type="entry name" value="TrbL"/>
    <property type="match status" value="1"/>
</dbReference>
<gene>
    <name evidence="7" type="ORF">G8E09_19645</name>
</gene>
<dbReference type="GO" id="GO:0030255">
    <property type="term" value="P:protein secretion by the type IV secretion system"/>
    <property type="evidence" value="ECO:0007669"/>
    <property type="project" value="InterPro"/>
</dbReference>
<accession>A0A6H0G072</accession>
<evidence type="ECO:0000256" key="5">
    <source>
        <dbReference type="SAM" id="MobiDB-lite"/>
    </source>
</evidence>
<evidence type="ECO:0000256" key="3">
    <source>
        <dbReference type="ARBA" id="ARBA00022989"/>
    </source>
</evidence>
<protein>
    <submittedName>
        <fullName evidence="7">Type IV secretion system protein</fullName>
    </submittedName>
</protein>
<keyword evidence="2 6" id="KW-0812">Transmembrane</keyword>
<dbReference type="AlphaFoldDB" id="A0A6H0G072"/>
<organism evidence="7 8">
    <name type="scientific">Acinetobacter pittii</name>
    <name type="common">Acinetobacter genomosp. 3</name>
    <dbReference type="NCBI Taxonomy" id="48296"/>
    <lineage>
        <taxon>Bacteria</taxon>
        <taxon>Pseudomonadati</taxon>
        <taxon>Pseudomonadota</taxon>
        <taxon>Gammaproteobacteria</taxon>
        <taxon>Moraxellales</taxon>
        <taxon>Moraxellaceae</taxon>
        <taxon>Acinetobacter</taxon>
        <taxon>Acinetobacter calcoaceticus/baumannii complex</taxon>
    </lineage>
</organism>
<geneLocation type="plasmid" evidence="8">
    <name>pa1254_2</name>
</geneLocation>
<dbReference type="GO" id="GO:0016020">
    <property type="term" value="C:membrane"/>
    <property type="evidence" value="ECO:0007669"/>
    <property type="project" value="UniProtKB-SubCell"/>
</dbReference>
<feature type="transmembrane region" description="Helical" evidence="6">
    <location>
        <begin position="258"/>
        <end position="278"/>
    </location>
</feature>
<feature type="compositionally biased region" description="Gly residues" evidence="5">
    <location>
        <begin position="286"/>
        <end position="297"/>
    </location>
</feature>
<proteinExistence type="predicted"/>